<evidence type="ECO:0000313" key="2">
    <source>
        <dbReference type="EMBL" id="EMP39080.1"/>
    </source>
</evidence>
<gene>
    <name evidence="2" type="ORF">UY3_03698</name>
</gene>
<dbReference type="AlphaFoldDB" id="M7BTH3"/>
<organism evidence="2 3">
    <name type="scientific">Chelonia mydas</name>
    <name type="common">Green sea-turtle</name>
    <name type="synonym">Chelonia agassizi</name>
    <dbReference type="NCBI Taxonomy" id="8469"/>
    <lineage>
        <taxon>Eukaryota</taxon>
        <taxon>Metazoa</taxon>
        <taxon>Chordata</taxon>
        <taxon>Craniata</taxon>
        <taxon>Vertebrata</taxon>
        <taxon>Euteleostomi</taxon>
        <taxon>Archelosauria</taxon>
        <taxon>Testudinata</taxon>
        <taxon>Testudines</taxon>
        <taxon>Cryptodira</taxon>
        <taxon>Durocryptodira</taxon>
        <taxon>Americhelydia</taxon>
        <taxon>Chelonioidea</taxon>
        <taxon>Cheloniidae</taxon>
        <taxon>Chelonia</taxon>
    </lineage>
</organism>
<accession>M7BTH3</accession>
<name>M7BTH3_CHEMY</name>
<evidence type="ECO:0000256" key="1">
    <source>
        <dbReference type="SAM" id="MobiDB-lite"/>
    </source>
</evidence>
<feature type="region of interest" description="Disordered" evidence="1">
    <location>
        <begin position="64"/>
        <end position="114"/>
    </location>
</feature>
<dbReference type="Proteomes" id="UP000031443">
    <property type="component" value="Unassembled WGS sequence"/>
</dbReference>
<dbReference type="EMBL" id="KB517584">
    <property type="protein sequence ID" value="EMP39080.1"/>
    <property type="molecule type" value="Genomic_DNA"/>
</dbReference>
<protein>
    <submittedName>
        <fullName evidence="2">Uncharacterized protein</fullName>
    </submittedName>
</protein>
<reference evidence="3" key="1">
    <citation type="journal article" date="2013" name="Nat. Genet.">
        <title>The draft genomes of soft-shell turtle and green sea turtle yield insights into the development and evolution of the turtle-specific body plan.</title>
        <authorList>
            <person name="Wang Z."/>
            <person name="Pascual-Anaya J."/>
            <person name="Zadissa A."/>
            <person name="Li W."/>
            <person name="Niimura Y."/>
            <person name="Huang Z."/>
            <person name="Li C."/>
            <person name="White S."/>
            <person name="Xiong Z."/>
            <person name="Fang D."/>
            <person name="Wang B."/>
            <person name="Ming Y."/>
            <person name="Chen Y."/>
            <person name="Zheng Y."/>
            <person name="Kuraku S."/>
            <person name="Pignatelli M."/>
            <person name="Herrero J."/>
            <person name="Beal K."/>
            <person name="Nozawa M."/>
            <person name="Li Q."/>
            <person name="Wang J."/>
            <person name="Zhang H."/>
            <person name="Yu L."/>
            <person name="Shigenobu S."/>
            <person name="Wang J."/>
            <person name="Liu J."/>
            <person name="Flicek P."/>
            <person name="Searle S."/>
            <person name="Wang J."/>
            <person name="Kuratani S."/>
            <person name="Yin Y."/>
            <person name="Aken B."/>
            <person name="Zhang G."/>
            <person name="Irie N."/>
        </authorList>
    </citation>
    <scope>NUCLEOTIDE SEQUENCE [LARGE SCALE GENOMIC DNA]</scope>
</reference>
<evidence type="ECO:0000313" key="3">
    <source>
        <dbReference type="Proteomes" id="UP000031443"/>
    </source>
</evidence>
<sequence length="114" mass="13305">MMRHMLWLHLSGLPKEVQTTVKDLPFKGSKLFMNKTDASLHTLKDSRAMLQSLGIYTPGQKRKVSYQSYHKSHQPQYPPQRYYEPQQKKSKFQKHKPSGPKSSTSQPSTCKHQY</sequence>
<proteinExistence type="predicted"/>
<feature type="compositionally biased region" description="Polar residues" evidence="1">
    <location>
        <begin position="100"/>
        <end position="114"/>
    </location>
</feature>
<feature type="compositionally biased region" description="Basic residues" evidence="1">
    <location>
        <begin position="88"/>
        <end position="98"/>
    </location>
</feature>
<keyword evidence="3" id="KW-1185">Reference proteome</keyword>